<comment type="caution">
    <text evidence="2">The sequence shown here is derived from an EMBL/GenBank/DDBJ whole genome shotgun (WGS) entry which is preliminary data.</text>
</comment>
<protein>
    <submittedName>
        <fullName evidence="2">Uncharacterized protein</fullName>
    </submittedName>
</protein>
<sequence>MGSQKRHASAKETLANQKEGNTGYDLPKDLKPWQRFACESTRYIVPSDASSSSWLCYSYDSSDFVDTSLYITLKSERKDLTPALDTPDSTLTPIEVAVIPDDKAIESPEKVAHALLSKGYKPHYRVSAVRDYPIPIVPFNTTDSTGFKVLIYKMSDPKDPSEAQSDSEESCRKSSSKNPEIVPLQRSNRAVAVRDLLFPQESVQTPFSQYLVQSQLSDALEPTEESQCEAKESSKEVELELSVNAYGLVPGDSIIWMNNISLDSFGFSSED</sequence>
<reference evidence="2" key="1">
    <citation type="submission" date="2023-05" db="EMBL/GenBank/DDBJ databases">
        <title>Genome and transcriptome analyses reveal genes involved in the formation of fine ridges on petal epidermal cells in Hibiscus trionum.</title>
        <authorList>
            <person name="Koshimizu S."/>
            <person name="Masuda S."/>
            <person name="Ishii T."/>
            <person name="Shirasu K."/>
            <person name="Hoshino A."/>
            <person name="Arita M."/>
        </authorList>
    </citation>
    <scope>NUCLEOTIDE SEQUENCE</scope>
    <source>
        <strain evidence="2">Hamamatsu line</strain>
    </source>
</reference>
<accession>A0A9W7J7U6</accession>
<dbReference type="AlphaFoldDB" id="A0A9W7J7U6"/>
<keyword evidence="3" id="KW-1185">Reference proteome</keyword>
<feature type="region of interest" description="Disordered" evidence="1">
    <location>
        <begin position="156"/>
        <end position="183"/>
    </location>
</feature>
<dbReference type="Proteomes" id="UP001165190">
    <property type="component" value="Unassembled WGS sequence"/>
</dbReference>
<feature type="region of interest" description="Disordered" evidence="1">
    <location>
        <begin position="1"/>
        <end position="26"/>
    </location>
</feature>
<proteinExistence type="predicted"/>
<dbReference type="OrthoDB" id="984583at2759"/>
<organism evidence="2 3">
    <name type="scientific">Hibiscus trionum</name>
    <name type="common">Flower of an hour</name>
    <dbReference type="NCBI Taxonomy" id="183268"/>
    <lineage>
        <taxon>Eukaryota</taxon>
        <taxon>Viridiplantae</taxon>
        <taxon>Streptophyta</taxon>
        <taxon>Embryophyta</taxon>
        <taxon>Tracheophyta</taxon>
        <taxon>Spermatophyta</taxon>
        <taxon>Magnoliopsida</taxon>
        <taxon>eudicotyledons</taxon>
        <taxon>Gunneridae</taxon>
        <taxon>Pentapetalae</taxon>
        <taxon>rosids</taxon>
        <taxon>malvids</taxon>
        <taxon>Malvales</taxon>
        <taxon>Malvaceae</taxon>
        <taxon>Malvoideae</taxon>
        <taxon>Hibiscus</taxon>
    </lineage>
</organism>
<dbReference type="EMBL" id="BSYR01000056">
    <property type="protein sequence ID" value="GMJ09541.1"/>
    <property type="molecule type" value="Genomic_DNA"/>
</dbReference>
<evidence type="ECO:0000313" key="3">
    <source>
        <dbReference type="Proteomes" id="UP001165190"/>
    </source>
</evidence>
<evidence type="ECO:0000256" key="1">
    <source>
        <dbReference type="SAM" id="MobiDB-lite"/>
    </source>
</evidence>
<gene>
    <name evidence="2" type="ORF">HRI_004623300</name>
</gene>
<evidence type="ECO:0000313" key="2">
    <source>
        <dbReference type="EMBL" id="GMJ09541.1"/>
    </source>
</evidence>
<name>A0A9W7J7U6_HIBTR</name>